<proteinExistence type="predicted"/>
<sequence>MFAEEPDDAMLAVRARTVLAGARHALLTLPGARVQGWTGLIDDGGEPVLLVGAGSPPTHAAAMVGTRGCRLDVPGTAGERLVLTGRLRTVPGSALQVARRLAGPGLTVEVPECADAELAAVALSVEGVLLCLPSTAEPGPRRGRSRRVRRLGTAAAAGPEPADGELGRAGEPRWPSAAGGRRVDLAAYALAEPDLIAAYAPDLIEHLNVAHAGQLRQLARHGVPVEPSSTEPAQARVSGSAQPAGPDLDPLASRANTDERAATRLGDPTDPTLVVGVAVGELDRLGLTLWQVGTDGADELRVTFTNPLTEPRSLGLELRRLLHGTA</sequence>
<organism evidence="2 3">
    <name type="scientific">Frankia nepalensis</name>
    <dbReference type="NCBI Taxonomy" id="1836974"/>
    <lineage>
        <taxon>Bacteria</taxon>
        <taxon>Bacillati</taxon>
        <taxon>Actinomycetota</taxon>
        <taxon>Actinomycetes</taxon>
        <taxon>Frankiales</taxon>
        <taxon>Frankiaceae</taxon>
        <taxon>Frankia</taxon>
    </lineage>
</organism>
<evidence type="ECO:0000313" key="2">
    <source>
        <dbReference type="EMBL" id="MBL7627751.1"/>
    </source>
</evidence>
<dbReference type="InterPro" id="IPR037119">
    <property type="entry name" value="Haem_oxidase_HugZ-like_sf"/>
</dbReference>
<evidence type="ECO:0000313" key="3">
    <source>
        <dbReference type="Proteomes" id="UP000604475"/>
    </source>
</evidence>
<dbReference type="EMBL" id="JAEACQ010000163">
    <property type="protein sequence ID" value="MBL7627751.1"/>
    <property type="molecule type" value="Genomic_DNA"/>
</dbReference>
<gene>
    <name evidence="2" type="ORF">I7412_11340</name>
</gene>
<reference evidence="2" key="1">
    <citation type="submission" date="2020-12" db="EMBL/GenBank/DDBJ databases">
        <title>Genomic characterization of non-nitrogen-fixing Frankia strains.</title>
        <authorList>
            <person name="Carlos-Shanley C."/>
            <person name="Guerra T."/>
            <person name="Hahn D."/>
        </authorList>
    </citation>
    <scope>NUCLEOTIDE SEQUENCE</scope>
    <source>
        <strain evidence="2">CN6</strain>
    </source>
</reference>
<name>A0A937URH1_9ACTN</name>
<protein>
    <submittedName>
        <fullName evidence="2">DUF2470 domain-containing protein</fullName>
    </submittedName>
</protein>
<feature type="compositionally biased region" description="Polar residues" evidence="1">
    <location>
        <begin position="227"/>
        <end position="241"/>
    </location>
</feature>
<accession>A0A937URH1</accession>
<dbReference type="Proteomes" id="UP000604475">
    <property type="component" value="Unassembled WGS sequence"/>
</dbReference>
<keyword evidence="3" id="KW-1185">Reference proteome</keyword>
<comment type="caution">
    <text evidence="2">The sequence shown here is derived from an EMBL/GenBank/DDBJ whole genome shotgun (WGS) entry which is preliminary data.</text>
</comment>
<dbReference type="RefSeq" id="WP_203006153.1">
    <property type="nucleotide sequence ID" value="NZ_JADWYU010000082.1"/>
</dbReference>
<dbReference type="AlphaFoldDB" id="A0A937URH1"/>
<feature type="region of interest" description="Disordered" evidence="1">
    <location>
        <begin position="135"/>
        <end position="177"/>
    </location>
</feature>
<feature type="compositionally biased region" description="Basic residues" evidence="1">
    <location>
        <begin position="141"/>
        <end position="150"/>
    </location>
</feature>
<feature type="region of interest" description="Disordered" evidence="1">
    <location>
        <begin position="221"/>
        <end position="268"/>
    </location>
</feature>
<evidence type="ECO:0000256" key="1">
    <source>
        <dbReference type="SAM" id="MobiDB-lite"/>
    </source>
</evidence>
<dbReference type="Gene3D" id="3.20.180.10">
    <property type="entry name" value="PNP-oxidase-like"/>
    <property type="match status" value="1"/>
</dbReference>